<evidence type="ECO:0000256" key="1">
    <source>
        <dbReference type="SAM" id="MobiDB-lite"/>
    </source>
</evidence>
<proteinExistence type="predicted"/>
<feature type="chain" id="PRO_5036973304" description="GmrSD restriction endonucleases C-terminal domain-containing protein" evidence="2">
    <location>
        <begin position="27"/>
        <end position="287"/>
    </location>
</feature>
<dbReference type="RefSeq" id="WP_229844487.1">
    <property type="nucleotide sequence ID" value="NZ_BMVB01000001.1"/>
</dbReference>
<evidence type="ECO:0000313" key="4">
    <source>
        <dbReference type="EMBL" id="GHC33031.1"/>
    </source>
</evidence>
<reference evidence="4" key="2">
    <citation type="submission" date="2020-09" db="EMBL/GenBank/DDBJ databases">
        <authorList>
            <person name="Sun Q."/>
            <person name="Ohkuma M."/>
        </authorList>
    </citation>
    <scope>NUCLEOTIDE SEQUENCE</scope>
    <source>
        <strain evidence="4">JCM 4633</strain>
    </source>
</reference>
<dbReference type="PANTHER" id="PTHR24094:SF15">
    <property type="entry name" value="AMP-DEPENDENT SYNTHETASE_LIGASE DOMAIN-CONTAINING PROTEIN-RELATED"/>
    <property type="match status" value="1"/>
</dbReference>
<feature type="compositionally biased region" description="Basic and acidic residues" evidence="1">
    <location>
        <begin position="36"/>
        <end position="49"/>
    </location>
</feature>
<dbReference type="PANTHER" id="PTHR24094">
    <property type="entry name" value="SECRETED PROTEIN"/>
    <property type="match status" value="1"/>
</dbReference>
<feature type="signal peptide" evidence="2">
    <location>
        <begin position="1"/>
        <end position="26"/>
    </location>
</feature>
<protein>
    <recommendedName>
        <fullName evidence="3">GmrSD restriction endonucleases C-terminal domain-containing protein</fullName>
    </recommendedName>
</protein>
<feature type="region of interest" description="Disordered" evidence="1">
    <location>
        <begin position="23"/>
        <end position="88"/>
    </location>
</feature>
<comment type="caution">
    <text evidence="4">The sequence shown here is derived from an EMBL/GenBank/DDBJ whole genome shotgun (WGS) entry which is preliminary data.</text>
</comment>
<name>A0A918TAL9_STRCJ</name>
<reference evidence="4" key="1">
    <citation type="journal article" date="2014" name="Int. J. Syst. Evol. Microbiol.">
        <title>Complete genome sequence of Corynebacterium casei LMG S-19264T (=DSM 44701T), isolated from a smear-ripened cheese.</title>
        <authorList>
            <consortium name="US DOE Joint Genome Institute (JGI-PGF)"/>
            <person name="Walter F."/>
            <person name="Albersmeier A."/>
            <person name="Kalinowski J."/>
            <person name="Ruckert C."/>
        </authorList>
    </citation>
    <scope>NUCLEOTIDE SEQUENCE</scope>
    <source>
        <strain evidence="4">JCM 4633</strain>
    </source>
</reference>
<dbReference type="AlphaFoldDB" id="A0A918TAL9"/>
<dbReference type="EMBL" id="BMVB01000001">
    <property type="protein sequence ID" value="GHC33031.1"/>
    <property type="molecule type" value="Genomic_DNA"/>
</dbReference>
<organism evidence="4 5">
    <name type="scientific">Streptomyces cinnamoneus</name>
    <name type="common">Streptoverticillium cinnamoneum</name>
    <dbReference type="NCBI Taxonomy" id="53446"/>
    <lineage>
        <taxon>Bacteria</taxon>
        <taxon>Bacillati</taxon>
        <taxon>Actinomycetota</taxon>
        <taxon>Actinomycetes</taxon>
        <taxon>Kitasatosporales</taxon>
        <taxon>Streptomycetaceae</taxon>
        <taxon>Streptomyces</taxon>
        <taxon>Streptomyces cinnamoneus group</taxon>
    </lineage>
</organism>
<keyword evidence="2" id="KW-0732">Signal</keyword>
<evidence type="ECO:0000313" key="5">
    <source>
        <dbReference type="Proteomes" id="UP000646244"/>
    </source>
</evidence>
<dbReference type="InterPro" id="IPR011089">
    <property type="entry name" value="GmrSD_C"/>
</dbReference>
<feature type="domain" description="GmrSD restriction endonucleases C-terminal" evidence="3">
    <location>
        <begin position="171"/>
        <end position="282"/>
    </location>
</feature>
<evidence type="ECO:0000259" key="3">
    <source>
        <dbReference type="Pfam" id="PF07510"/>
    </source>
</evidence>
<evidence type="ECO:0000256" key="2">
    <source>
        <dbReference type="SAM" id="SignalP"/>
    </source>
</evidence>
<sequence length="287" mass="31305">MRPSPRPYRILALASALLAAALPGAAATASPAPPKPHADARHRAPHNFDELDCEGPEEDRLPPNDSGQGGVHTPAGGTPTVSGAPRHGRALAPALPAAPTVKWPKNIPDLDDARRMLRELPVRTFDSTGFQREQFGGKNCWVLHGADKCSTRELALKALSEIPATLRGSCKVIGGRWDSAYDGMTVTNPLRVDIDHIVPLKVAWGSGARNWPEHKRRAFANDLSGSPQLIAVSTWSNREKGDKGPDKWLPKGHECLYSRAWIGVKDYYDLSVTRAEKQKLQQVLHHC</sequence>
<dbReference type="Pfam" id="PF07510">
    <property type="entry name" value="GmrSD_C"/>
    <property type="match status" value="1"/>
</dbReference>
<gene>
    <name evidence="4" type="ORF">GCM10010507_01730</name>
</gene>
<dbReference type="Proteomes" id="UP000646244">
    <property type="component" value="Unassembled WGS sequence"/>
</dbReference>
<accession>A0A918TAL9</accession>